<dbReference type="InterPro" id="IPR001264">
    <property type="entry name" value="Glyco_trans_51"/>
</dbReference>
<comment type="pathway">
    <text evidence="26">Glycan biosynthesis.</text>
</comment>
<evidence type="ECO:0000256" key="6">
    <source>
        <dbReference type="ARBA" id="ARBA00018638"/>
    </source>
</evidence>
<comment type="similarity">
    <text evidence="3">In the C-terminal section; belongs to the transpeptidase family.</text>
</comment>
<comment type="subcellular location">
    <subcellularLocation>
        <location evidence="1">Cell inner membrane</location>
        <topology evidence="1">Single-pass type II membrane protein</topology>
    </subcellularLocation>
</comment>
<keyword evidence="21" id="KW-0511">Multifunctional enzyme</keyword>
<dbReference type="EC" id="2.4.99.28" evidence="24"/>
<sequence length="825" mass="90281">MIFVRFFGWVFSIAALLFLVVAGGVAVYIHSLSTDLPDTNQLRNYQPPVVTRVHAADGELASEYAHERRLFLPIQMIPDRVKQAFISAEDKGFYSHPGIDLLSLAGAAVKNLDTIVSGSNKRMVGASTITQQVAKVFLLTNERTMDRKIREAMLTLKIEQTYTKDQILELYLNEIYLGFRSYGVAAASLAYFDKPLTDLKLEEVAFLAALPKAPENYNPYRNRQAAIERRNYVLQQMMENGYATREEGEAAMKAPLVIAERNQSAKVFASDYFVEEVRRSLLSMYGEKGLYEGGLSVRTTLDPKMQVVARVALQRALLRYDEAHGWRGAKKQIDVSGDWGIPLAAEPALYDVPEWNLAVVLGFEGDAARIGLQPSKGPTGKVNDERVEGIIPLDQLKWAKWESGPKRGAPVKAASDVLSVGDVIYVEKTGNAEGMLEAYRLRQFPGISGALVAMDSTTGRVRALVGGFSFAESEFNRATQAMRQPGSSFKPFVYSAALDNGYTPASVIMDGPIEIDQGPGLGMWRPQNYGGGFGGPSTLRTGIEKSRNLMTVRLAQDMGMPLVAEYAKRFGIYDNMQPVLAMALGAGETTVMRLVNAYAIIANGGRRVQPTLIDRVQDRFGRTIYRHDQRVCEGCNAGDWKGQDEPQLIDEREQVLDPMTAYQITSMMEGVVQRGTATVIKSLNRPIAGKTGTTNDEKDAWFVGFTPELTVGVFLGFDTPKPMGHGSTGGLMAAPVFRDFMAQALAGQPPQEFKVPEGMVLIPIDRKTGMRAYEGESAIIEAFKPGTGPSDIYSVIGGDGMAWGVPTEVNPEADKAAVTGTGGLY</sequence>
<dbReference type="NCBIfam" id="TIGR02074">
    <property type="entry name" value="PBP_1a_fam"/>
    <property type="match status" value="1"/>
</dbReference>
<dbReference type="InterPro" id="IPR031376">
    <property type="entry name" value="PCB_OB"/>
</dbReference>
<evidence type="ECO:0000256" key="22">
    <source>
        <dbReference type="ARBA" id="ARBA00023316"/>
    </source>
</evidence>
<dbReference type="FunFam" id="3.40.710.10:FF:000041">
    <property type="entry name" value="Penicillin-binding protein 1A"/>
    <property type="match status" value="1"/>
</dbReference>
<dbReference type="Gene3D" id="3.40.710.10">
    <property type="entry name" value="DD-peptidase/beta-lactamase superfamily"/>
    <property type="match status" value="2"/>
</dbReference>
<evidence type="ECO:0000256" key="23">
    <source>
        <dbReference type="ARBA" id="ARBA00034000"/>
    </source>
</evidence>
<evidence type="ECO:0000256" key="21">
    <source>
        <dbReference type="ARBA" id="ARBA00023268"/>
    </source>
</evidence>
<evidence type="ECO:0000256" key="1">
    <source>
        <dbReference type="ARBA" id="ARBA00004249"/>
    </source>
</evidence>
<evidence type="ECO:0000313" key="30">
    <source>
        <dbReference type="EMBL" id="PKR90968.1"/>
    </source>
</evidence>
<comment type="similarity">
    <text evidence="4">In the N-terminal section; belongs to the glycosyltransferase 51 family.</text>
</comment>
<evidence type="ECO:0000259" key="27">
    <source>
        <dbReference type="Pfam" id="PF00905"/>
    </source>
</evidence>
<dbReference type="PANTHER" id="PTHR32282:SF27">
    <property type="entry name" value="PENICILLIN-BINDING PROTEIN 1A"/>
    <property type="match status" value="1"/>
</dbReference>
<keyword evidence="18" id="KW-1133">Transmembrane helix</keyword>
<dbReference type="Gene3D" id="1.10.3810.10">
    <property type="entry name" value="Biosynthetic peptidoglycan transglycosylase-like"/>
    <property type="match status" value="1"/>
</dbReference>
<dbReference type="PANTHER" id="PTHR32282">
    <property type="entry name" value="BINDING PROTEIN TRANSPEPTIDASE, PUTATIVE-RELATED"/>
    <property type="match status" value="1"/>
</dbReference>
<evidence type="ECO:0000256" key="3">
    <source>
        <dbReference type="ARBA" id="ARBA00007090"/>
    </source>
</evidence>
<evidence type="ECO:0000259" key="28">
    <source>
        <dbReference type="Pfam" id="PF00912"/>
    </source>
</evidence>
<dbReference type="InterPro" id="IPR012338">
    <property type="entry name" value="Beta-lactam/transpept-like"/>
</dbReference>
<keyword evidence="12" id="KW-0808">Transferase</keyword>
<keyword evidence="15" id="KW-0133">Cell shape</keyword>
<comment type="pathway">
    <text evidence="2">Cell wall biogenesis; peptidoglycan biosynthesis.</text>
</comment>
<evidence type="ECO:0000256" key="15">
    <source>
        <dbReference type="ARBA" id="ARBA00022960"/>
    </source>
</evidence>
<keyword evidence="19" id="KW-0472">Membrane</keyword>
<comment type="catalytic activity">
    <reaction evidence="25">
        <text>[GlcNAc-(1-&gt;4)-Mur2Ac(oyl-L-Ala-gamma-D-Glu-L-Lys-D-Ala-D-Ala)](n)-di-trans,octa-cis-undecaprenyl diphosphate + beta-D-GlcNAc-(1-&gt;4)-Mur2Ac(oyl-L-Ala-gamma-D-Glu-L-Lys-D-Ala-D-Ala)-di-trans,octa-cis-undecaprenyl diphosphate = [GlcNAc-(1-&gt;4)-Mur2Ac(oyl-L-Ala-gamma-D-Glu-L-Lys-D-Ala-D-Ala)](n+1)-di-trans,octa-cis-undecaprenyl diphosphate + di-trans,octa-cis-undecaprenyl diphosphate + H(+)</text>
        <dbReference type="Rhea" id="RHEA:23708"/>
        <dbReference type="Rhea" id="RHEA-COMP:9602"/>
        <dbReference type="Rhea" id="RHEA-COMP:9603"/>
        <dbReference type="ChEBI" id="CHEBI:15378"/>
        <dbReference type="ChEBI" id="CHEBI:58405"/>
        <dbReference type="ChEBI" id="CHEBI:60033"/>
        <dbReference type="ChEBI" id="CHEBI:78435"/>
        <dbReference type="EC" id="2.4.99.28"/>
    </reaction>
</comment>
<keyword evidence="13" id="KW-0812">Transmembrane</keyword>
<keyword evidence="8" id="KW-0997">Cell inner membrane</keyword>
<dbReference type="GO" id="GO:0008658">
    <property type="term" value="F:penicillin binding"/>
    <property type="evidence" value="ECO:0007669"/>
    <property type="project" value="InterPro"/>
</dbReference>
<evidence type="ECO:0000256" key="8">
    <source>
        <dbReference type="ARBA" id="ARBA00022519"/>
    </source>
</evidence>
<evidence type="ECO:0000256" key="2">
    <source>
        <dbReference type="ARBA" id="ARBA00004752"/>
    </source>
</evidence>
<evidence type="ECO:0000256" key="7">
    <source>
        <dbReference type="ARBA" id="ARBA00022475"/>
    </source>
</evidence>
<gene>
    <name evidence="30" type="ORF">CXZ10_06395</name>
</gene>
<protein>
    <recommendedName>
        <fullName evidence="6">Penicillin-binding protein 1A</fullName>
        <ecNumber evidence="24">2.4.99.28</ecNumber>
        <ecNumber evidence="5">3.4.16.4</ecNumber>
    </recommendedName>
</protein>
<feature type="domain" description="Glycosyl transferase family 51" evidence="28">
    <location>
        <begin position="59"/>
        <end position="237"/>
    </location>
</feature>
<dbReference type="Pfam" id="PF17092">
    <property type="entry name" value="PCB_OB"/>
    <property type="match status" value="1"/>
</dbReference>
<evidence type="ECO:0000256" key="11">
    <source>
        <dbReference type="ARBA" id="ARBA00022676"/>
    </source>
</evidence>
<feature type="domain" description="Penicillin-binding protein transpeptidase" evidence="27">
    <location>
        <begin position="449"/>
        <end position="741"/>
    </location>
</feature>
<evidence type="ECO:0000256" key="4">
    <source>
        <dbReference type="ARBA" id="ARBA00007739"/>
    </source>
</evidence>
<evidence type="ECO:0000256" key="17">
    <source>
        <dbReference type="ARBA" id="ARBA00022984"/>
    </source>
</evidence>
<dbReference type="Proteomes" id="UP000233491">
    <property type="component" value="Unassembled WGS sequence"/>
</dbReference>
<keyword evidence="20" id="KW-0046">Antibiotic resistance</keyword>
<dbReference type="EC" id="3.4.16.4" evidence="5"/>
<evidence type="ECO:0000256" key="25">
    <source>
        <dbReference type="ARBA" id="ARBA00049902"/>
    </source>
</evidence>
<keyword evidence="16" id="KW-0735">Signal-anchor</keyword>
<evidence type="ECO:0000256" key="9">
    <source>
        <dbReference type="ARBA" id="ARBA00022645"/>
    </source>
</evidence>
<keyword evidence="11" id="KW-0328">Glycosyltransferase</keyword>
<dbReference type="InterPro" id="IPR036950">
    <property type="entry name" value="PBP_transglycosylase"/>
</dbReference>
<keyword evidence="31" id="KW-1185">Reference proteome</keyword>
<evidence type="ECO:0000256" key="19">
    <source>
        <dbReference type="ARBA" id="ARBA00023136"/>
    </source>
</evidence>
<dbReference type="GO" id="GO:0030288">
    <property type="term" value="C:outer membrane-bounded periplasmic space"/>
    <property type="evidence" value="ECO:0007669"/>
    <property type="project" value="TreeGrafter"/>
</dbReference>
<organism evidence="30 31">
    <name type="scientific">Pleomorphomonas diazotrophica</name>
    <dbReference type="NCBI Taxonomy" id="1166257"/>
    <lineage>
        <taxon>Bacteria</taxon>
        <taxon>Pseudomonadati</taxon>
        <taxon>Pseudomonadota</taxon>
        <taxon>Alphaproteobacteria</taxon>
        <taxon>Hyphomicrobiales</taxon>
        <taxon>Pleomorphomonadaceae</taxon>
        <taxon>Pleomorphomonas</taxon>
    </lineage>
</organism>
<dbReference type="FunFam" id="1.10.3810.10:FF:000003">
    <property type="entry name" value="Penicillin-binding protein 1a"/>
    <property type="match status" value="1"/>
</dbReference>
<dbReference type="SUPFAM" id="SSF53955">
    <property type="entry name" value="Lysozyme-like"/>
    <property type="match status" value="1"/>
</dbReference>
<keyword evidence="7" id="KW-1003">Cell membrane</keyword>
<dbReference type="GO" id="GO:0006508">
    <property type="term" value="P:proteolysis"/>
    <property type="evidence" value="ECO:0007669"/>
    <property type="project" value="UniProtKB-KW"/>
</dbReference>
<dbReference type="Pfam" id="PF00912">
    <property type="entry name" value="Transgly"/>
    <property type="match status" value="1"/>
</dbReference>
<evidence type="ECO:0000256" key="24">
    <source>
        <dbReference type="ARBA" id="ARBA00044770"/>
    </source>
</evidence>
<keyword evidence="9" id="KW-0121">Carboxypeptidase</keyword>
<evidence type="ECO:0000256" key="5">
    <source>
        <dbReference type="ARBA" id="ARBA00012448"/>
    </source>
</evidence>
<dbReference type="InterPro" id="IPR023346">
    <property type="entry name" value="Lysozyme-like_dom_sf"/>
</dbReference>
<comment type="catalytic activity">
    <reaction evidence="23">
        <text>Preferential cleavage: (Ac)2-L-Lys-D-Ala-|-D-Ala. Also transpeptidation of peptidyl-alanyl moieties that are N-acyl substituents of D-alanine.</text>
        <dbReference type="EC" id="3.4.16.4"/>
    </reaction>
</comment>
<dbReference type="GO" id="GO:0009002">
    <property type="term" value="F:serine-type D-Ala-D-Ala carboxypeptidase activity"/>
    <property type="evidence" value="ECO:0007669"/>
    <property type="project" value="UniProtKB-EC"/>
</dbReference>
<dbReference type="OrthoDB" id="9766909at2"/>
<dbReference type="UniPathway" id="UPA00219"/>
<dbReference type="GO" id="GO:0046677">
    <property type="term" value="P:response to antibiotic"/>
    <property type="evidence" value="ECO:0007669"/>
    <property type="project" value="UniProtKB-KW"/>
</dbReference>
<evidence type="ECO:0000256" key="26">
    <source>
        <dbReference type="ARBA" id="ARBA00060592"/>
    </source>
</evidence>
<evidence type="ECO:0000259" key="29">
    <source>
        <dbReference type="Pfam" id="PF17092"/>
    </source>
</evidence>
<dbReference type="InterPro" id="IPR050396">
    <property type="entry name" value="Glycosyltr_51/Transpeptidase"/>
</dbReference>
<keyword evidence="14" id="KW-0378">Hydrolase</keyword>
<evidence type="ECO:0000256" key="10">
    <source>
        <dbReference type="ARBA" id="ARBA00022670"/>
    </source>
</evidence>
<evidence type="ECO:0000256" key="20">
    <source>
        <dbReference type="ARBA" id="ARBA00023251"/>
    </source>
</evidence>
<dbReference type="GO" id="GO:0009252">
    <property type="term" value="P:peptidoglycan biosynthetic process"/>
    <property type="evidence" value="ECO:0007669"/>
    <property type="project" value="UniProtKB-UniPathway"/>
</dbReference>
<proteinExistence type="inferred from homology"/>
<feature type="domain" description="Penicillin-binding protein OB-like" evidence="29">
    <location>
        <begin position="326"/>
        <end position="446"/>
    </location>
</feature>
<name>A0A1I4Q3C1_9HYPH</name>
<dbReference type="EMBL" id="PJNW01000002">
    <property type="protein sequence ID" value="PKR90968.1"/>
    <property type="molecule type" value="Genomic_DNA"/>
</dbReference>
<dbReference type="SUPFAM" id="SSF56601">
    <property type="entry name" value="beta-lactamase/transpeptidase-like"/>
    <property type="match status" value="1"/>
</dbReference>
<dbReference type="InterPro" id="IPR001460">
    <property type="entry name" value="PCN-bd_Tpept"/>
</dbReference>
<accession>A0A1I4Q3C1</accession>
<dbReference type="Pfam" id="PF00905">
    <property type="entry name" value="Transpeptidase"/>
    <property type="match status" value="1"/>
</dbReference>
<dbReference type="GO" id="GO:0008955">
    <property type="term" value="F:peptidoglycan glycosyltransferase activity"/>
    <property type="evidence" value="ECO:0007669"/>
    <property type="project" value="UniProtKB-EC"/>
</dbReference>
<dbReference type="RefSeq" id="WP_101288231.1">
    <property type="nucleotide sequence ID" value="NZ_FOUQ01000001.1"/>
</dbReference>
<comment type="caution">
    <text evidence="30">The sequence shown here is derived from an EMBL/GenBank/DDBJ whole genome shotgun (WGS) entry which is preliminary data.</text>
</comment>
<evidence type="ECO:0000256" key="18">
    <source>
        <dbReference type="ARBA" id="ARBA00022989"/>
    </source>
</evidence>
<reference evidence="30 31" key="1">
    <citation type="submission" date="2017-12" db="EMBL/GenBank/DDBJ databases">
        <title>Anaerobic carbon monoxide metabolism by Pleomorphomonas carboxyditropha sp. nov., a new mesophilic hydrogenogenic carboxidotroph.</title>
        <authorList>
            <person name="Esquivel-Elizondo S."/>
            <person name="Krajmalnik-Brown R."/>
        </authorList>
    </citation>
    <scope>NUCLEOTIDE SEQUENCE [LARGE SCALE GENOMIC DNA]</scope>
    <source>
        <strain evidence="30 31">R5-392</strain>
    </source>
</reference>
<dbReference type="GO" id="GO:0008360">
    <property type="term" value="P:regulation of cell shape"/>
    <property type="evidence" value="ECO:0007669"/>
    <property type="project" value="UniProtKB-KW"/>
</dbReference>
<evidence type="ECO:0000256" key="13">
    <source>
        <dbReference type="ARBA" id="ARBA00022692"/>
    </source>
</evidence>
<evidence type="ECO:0000256" key="16">
    <source>
        <dbReference type="ARBA" id="ARBA00022968"/>
    </source>
</evidence>
<dbReference type="GO" id="GO:0071555">
    <property type="term" value="P:cell wall organization"/>
    <property type="evidence" value="ECO:0007669"/>
    <property type="project" value="UniProtKB-KW"/>
</dbReference>
<dbReference type="AlphaFoldDB" id="A0A1I4Q3C1"/>
<keyword evidence="17" id="KW-0573">Peptidoglycan synthesis</keyword>
<dbReference type="GO" id="GO:0005886">
    <property type="term" value="C:plasma membrane"/>
    <property type="evidence" value="ECO:0007669"/>
    <property type="project" value="UniProtKB-SubCell"/>
</dbReference>
<evidence type="ECO:0000256" key="12">
    <source>
        <dbReference type="ARBA" id="ARBA00022679"/>
    </source>
</evidence>
<evidence type="ECO:0000313" key="31">
    <source>
        <dbReference type="Proteomes" id="UP000233491"/>
    </source>
</evidence>
<keyword evidence="22" id="KW-0961">Cell wall biogenesis/degradation</keyword>
<evidence type="ECO:0000256" key="14">
    <source>
        <dbReference type="ARBA" id="ARBA00022801"/>
    </source>
</evidence>
<keyword evidence="10" id="KW-0645">Protease</keyword>